<organism evidence="3 4">
    <name type="scientific">Ceratodon purpureus</name>
    <name type="common">Fire moss</name>
    <name type="synonym">Dicranum purpureum</name>
    <dbReference type="NCBI Taxonomy" id="3225"/>
    <lineage>
        <taxon>Eukaryota</taxon>
        <taxon>Viridiplantae</taxon>
        <taxon>Streptophyta</taxon>
        <taxon>Embryophyta</taxon>
        <taxon>Bryophyta</taxon>
        <taxon>Bryophytina</taxon>
        <taxon>Bryopsida</taxon>
        <taxon>Dicranidae</taxon>
        <taxon>Pseudoditrichales</taxon>
        <taxon>Ditrichaceae</taxon>
        <taxon>Ceratodon</taxon>
    </lineage>
</organism>
<feature type="compositionally biased region" description="Basic and acidic residues" evidence="1">
    <location>
        <begin position="44"/>
        <end position="53"/>
    </location>
</feature>
<feature type="region of interest" description="Disordered" evidence="1">
    <location>
        <begin position="1"/>
        <end position="84"/>
    </location>
</feature>
<dbReference type="Proteomes" id="UP000822688">
    <property type="component" value="Chromosome 11"/>
</dbReference>
<accession>A0A8T0GF10</accession>
<evidence type="ECO:0000313" key="3">
    <source>
        <dbReference type="EMBL" id="KAG0555772.1"/>
    </source>
</evidence>
<evidence type="ECO:0000256" key="1">
    <source>
        <dbReference type="SAM" id="MobiDB-lite"/>
    </source>
</evidence>
<dbReference type="AlphaFoldDB" id="A0A8T0GF10"/>
<comment type="caution">
    <text evidence="3">The sequence shown here is derived from an EMBL/GenBank/DDBJ whole genome shotgun (WGS) entry which is preliminary data.</text>
</comment>
<name>A0A8T0GF10_CERPU</name>
<dbReference type="InterPro" id="IPR045036">
    <property type="entry name" value="Spartin-like"/>
</dbReference>
<dbReference type="Pfam" id="PF06911">
    <property type="entry name" value="Senescence"/>
    <property type="match status" value="1"/>
</dbReference>
<dbReference type="EMBL" id="CM026432">
    <property type="protein sequence ID" value="KAG0555772.1"/>
    <property type="molecule type" value="Genomic_DNA"/>
</dbReference>
<sequence>MQGGHRREGNPYVNQASFTSQPQSPFSAAPTPTPTASLYPPIHNTDHQGHADVVDAPPQQNQAGGNPNPYVVMGGEGSSHPQRAGSAGVEEHLVTIPGAIVHLVDDQESVFLGNGNFTVVRITQHSQGIVALVRVGDALQWPLMSDEQVVKLDPIHYVFSLPVAHTLDRVAGGKSAAPEPVSAGQGGENMHYGVTFSVPGQEEALKILDEVLESYSFFSLPTLVHGDKQKEAADQGLATSGAAGQVDTRGAAVIPPSVVAGDGKQISEANQRVFWTEMAPSVDDYGNGVAKAVASGAGQIIRGIFWVRDSTVVKLENGAINMTKNSNPTDKPTDMRLSTLRNLQRVKGMTKATDNFAKSVLSGVISTVGIIPNAIAKSRVGRAFFRTGPGEVALASMVSFWKVFDAVEQASRDVLKSGSTAAATVVTHKHGESAGKATEEALGSAGHLVGTAWSVAKVPKALNPTAALKPSKATIMGLQSPKPLQ</sequence>
<dbReference type="InterPro" id="IPR009686">
    <property type="entry name" value="Senescence/spartin_C"/>
</dbReference>
<dbReference type="PANTHER" id="PTHR21068">
    <property type="entry name" value="SPARTIN"/>
    <property type="match status" value="1"/>
</dbReference>
<evidence type="ECO:0000259" key="2">
    <source>
        <dbReference type="Pfam" id="PF06911"/>
    </source>
</evidence>
<evidence type="ECO:0000313" key="4">
    <source>
        <dbReference type="Proteomes" id="UP000822688"/>
    </source>
</evidence>
<feature type="compositionally biased region" description="Low complexity" evidence="1">
    <location>
        <begin position="19"/>
        <end position="41"/>
    </location>
</feature>
<reference evidence="3 4" key="1">
    <citation type="submission" date="2020-06" db="EMBL/GenBank/DDBJ databases">
        <title>WGS assembly of Ceratodon purpureus strain R40.</title>
        <authorList>
            <person name="Carey S.B."/>
            <person name="Jenkins J."/>
            <person name="Shu S."/>
            <person name="Lovell J.T."/>
            <person name="Sreedasyam A."/>
            <person name="Maumus F."/>
            <person name="Tiley G.P."/>
            <person name="Fernandez-Pozo N."/>
            <person name="Barry K."/>
            <person name="Chen C."/>
            <person name="Wang M."/>
            <person name="Lipzen A."/>
            <person name="Daum C."/>
            <person name="Saski C.A."/>
            <person name="Payton A.C."/>
            <person name="Mcbreen J.C."/>
            <person name="Conrad R.E."/>
            <person name="Kollar L.M."/>
            <person name="Olsson S."/>
            <person name="Huttunen S."/>
            <person name="Landis J.B."/>
            <person name="Wickett N.J."/>
            <person name="Johnson M.G."/>
            <person name="Rensing S.A."/>
            <person name="Grimwood J."/>
            <person name="Schmutz J."/>
            <person name="Mcdaniel S.F."/>
        </authorList>
    </citation>
    <scope>NUCLEOTIDE SEQUENCE [LARGE SCALE GENOMIC DNA]</scope>
    <source>
        <strain evidence="3 4">R40</strain>
    </source>
</reference>
<gene>
    <name evidence="3" type="ORF">KC19_11G001900</name>
</gene>
<keyword evidence="4" id="KW-1185">Reference proteome</keyword>
<dbReference type="GO" id="GO:0005886">
    <property type="term" value="C:plasma membrane"/>
    <property type="evidence" value="ECO:0007669"/>
    <property type="project" value="TreeGrafter"/>
</dbReference>
<proteinExistence type="predicted"/>
<feature type="domain" description="Senescence" evidence="2">
    <location>
        <begin position="292"/>
        <end position="462"/>
    </location>
</feature>
<protein>
    <recommendedName>
        <fullName evidence="2">Senescence domain-containing protein</fullName>
    </recommendedName>
</protein>
<dbReference type="PANTHER" id="PTHR21068:SF43">
    <property type="entry name" value="SPARTIN"/>
    <property type="match status" value="1"/>
</dbReference>